<feature type="region of interest" description="Disordered" evidence="1">
    <location>
        <begin position="271"/>
        <end position="356"/>
    </location>
</feature>
<protein>
    <submittedName>
        <fullName evidence="3">Uncharacterized protein</fullName>
    </submittedName>
</protein>
<feature type="compositionally biased region" description="Polar residues" evidence="1">
    <location>
        <begin position="295"/>
        <end position="313"/>
    </location>
</feature>
<reference evidence="3 4" key="1">
    <citation type="submission" date="2023-01" db="EMBL/GenBank/DDBJ databases">
        <title>Analysis of 21 Apiospora genomes using comparative genomics revels a genus with tremendous synthesis potential of carbohydrate active enzymes and secondary metabolites.</title>
        <authorList>
            <person name="Sorensen T."/>
        </authorList>
    </citation>
    <scope>NUCLEOTIDE SEQUENCE [LARGE SCALE GENOMIC DNA]</scope>
    <source>
        <strain evidence="3 4">CBS 83171</strain>
    </source>
</reference>
<feature type="compositionally biased region" description="Polar residues" evidence="1">
    <location>
        <begin position="25"/>
        <end position="44"/>
    </location>
</feature>
<proteinExistence type="predicted"/>
<keyword evidence="2" id="KW-0472">Membrane</keyword>
<accession>A0ABR1VR06</accession>
<gene>
    <name evidence="3" type="ORF">PG996_006074</name>
</gene>
<dbReference type="EMBL" id="JAQQWM010000003">
    <property type="protein sequence ID" value="KAK8072726.1"/>
    <property type="molecule type" value="Genomic_DNA"/>
</dbReference>
<sequence>MNVAPPSHSSPSGGSHLPVLHDRNATQNFGQNSSATSSFVSPRNTGVAGTTGGMAGQSQQPNIGLDRGFGNSNSGFGRTNSGFTTASSVVRDTVNSSLGSASSRLVDLRLVDSMLNQREDLDLAMQNNIVQNRLRNNAPLNSPSNRFPSPVQPESHTPTSQTVTNPQTGQTSVVAPTPLIMGDFFPPEPPSDTSAEMPGIEAEASGPTGVTTTAVAAAAVSQAPAPVSAESLLSEMRSASTDSDDDDWGWKAFINWPEDDLNRDLRRNEQGNAEDQAAVTTTQSEAATSTAPTPLQASSEAPATSQSMSASHTDGSDDVVMEDAPGNAPRYAPVNCTSNASANNDNVSANQAGDHVDNDDPVLRDLLAEPLFVDGIWEPQPVSALAPLDADGNQIQIDVDRVLEMVEIVMEGFETDVGYLAELARATSPLQRAELARSRFRRCWHILAVSQIAPAIHAAGYDIARVPAAVRNRPIYFVVGRDYMLESDAIGQSVRKIARFGWHPENCWAWISMQEENSGEILSPPTRTFSASWICMTLPSSTASMRSTSVGSPLLMMVRTTRLSAAMTRFSAAMPITTTVLAMVAAALQMAVQTSP</sequence>
<feature type="compositionally biased region" description="Low complexity" evidence="1">
    <location>
        <begin position="276"/>
        <end position="294"/>
    </location>
</feature>
<keyword evidence="4" id="KW-1185">Reference proteome</keyword>
<feature type="compositionally biased region" description="Low complexity" evidence="1">
    <location>
        <begin position="1"/>
        <end position="16"/>
    </location>
</feature>
<evidence type="ECO:0000256" key="1">
    <source>
        <dbReference type="SAM" id="MobiDB-lite"/>
    </source>
</evidence>
<feature type="region of interest" description="Disordered" evidence="1">
    <location>
        <begin position="135"/>
        <end position="170"/>
    </location>
</feature>
<comment type="caution">
    <text evidence="3">The sequence shown here is derived from an EMBL/GenBank/DDBJ whole genome shotgun (WGS) entry which is preliminary data.</text>
</comment>
<keyword evidence="2" id="KW-0812">Transmembrane</keyword>
<evidence type="ECO:0000313" key="4">
    <source>
        <dbReference type="Proteomes" id="UP001446871"/>
    </source>
</evidence>
<feature type="transmembrane region" description="Helical" evidence="2">
    <location>
        <begin position="572"/>
        <end position="592"/>
    </location>
</feature>
<keyword evidence="2" id="KW-1133">Transmembrane helix</keyword>
<evidence type="ECO:0000256" key="2">
    <source>
        <dbReference type="SAM" id="Phobius"/>
    </source>
</evidence>
<evidence type="ECO:0000313" key="3">
    <source>
        <dbReference type="EMBL" id="KAK8072726.1"/>
    </source>
</evidence>
<organism evidence="3 4">
    <name type="scientific">Apiospora saccharicola</name>
    <dbReference type="NCBI Taxonomy" id="335842"/>
    <lineage>
        <taxon>Eukaryota</taxon>
        <taxon>Fungi</taxon>
        <taxon>Dikarya</taxon>
        <taxon>Ascomycota</taxon>
        <taxon>Pezizomycotina</taxon>
        <taxon>Sordariomycetes</taxon>
        <taxon>Xylariomycetidae</taxon>
        <taxon>Amphisphaeriales</taxon>
        <taxon>Apiosporaceae</taxon>
        <taxon>Apiospora</taxon>
    </lineage>
</organism>
<feature type="region of interest" description="Disordered" evidence="1">
    <location>
        <begin position="1"/>
        <end position="76"/>
    </location>
</feature>
<dbReference type="Proteomes" id="UP001446871">
    <property type="component" value="Unassembled WGS sequence"/>
</dbReference>
<name>A0ABR1VR06_9PEZI</name>
<feature type="compositionally biased region" description="Low complexity" evidence="1">
    <location>
        <begin position="338"/>
        <end position="350"/>
    </location>
</feature>
<feature type="region of interest" description="Disordered" evidence="1">
    <location>
        <begin position="185"/>
        <end position="206"/>
    </location>
</feature>